<organism evidence="2 3">
    <name type="scientific">Candidatus Curtissbacteria bacterium RIFCSPHIGHO2_12_41_11</name>
    <dbReference type="NCBI Taxonomy" id="1797718"/>
    <lineage>
        <taxon>Bacteria</taxon>
        <taxon>Candidatus Curtissiibacteriota</taxon>
    </lineage>
</organism>
<dbReference type="InterPro" id="IPR011990">
    <property type="entry name" value="TPR-like_helical_dom_sf"/>
</dbReference>
<accession>A0A1F5H387</accession>
<dbReference type="SUPFAM" id="SSF48452">
    <property type="entry name" value="TPR-like"/>
    <property type="match status" value="1"/>
</dbReference>
<evidence type="ECO:0000313" key="2">
    <source>
        <dbReference type="EMBL" id="OGD98626.1"/>
    </source>
</evidence>
<dbReference type="EMBL" id="MFBH01000044">
    <property type="protein sequence ID" value="OGD98626.1"/>
    <property type="molecule type" value="Genomic_DNA"/>
</dbReference>
<dbReference type="InterPro" id="IPR019734">
    <property type="entry name" value="TPR_rpt"/>
</dbReference>
<dbReference type="PROSITE" id="PS50005">
    <property type="entry name" value="TPR"/>
    <property type="match status" value="1"/>
</dbReference>
<comment type="caution">
    <text evidence="2">The sequence shown here is derived from an EMBL/GenBank/DDBJ whole genome shotgun (WGS) entry which is preliminary data.</text>
</comment>
<dbReference type="AlphaFoldDB" id="A0A1F5H387"/>
<evidence type="ECO:0000256" key="1">
    <source>
        <dbReference type="PROSITE-ProRule" id="PRU00339"/>
    </source>
</evidence>
<name>A0A1F5H387_9BACT</name>
<feature type="repeat" description="TPR" evidence="1">
    <location>
        <begin position="50"/>
        <end position="83"/>
    </location>
</feature>
<reference evidence="2 3" key="1">
    <citation type="journal article" date="2016" name="Nat. Commun.">
        <title>Thousands of microbial genomes shed light on interconnected biogeochemical processes in an aquifer system.</title>
        <authorList>
            <person name="Anantharaman K."/>
            <person name="Brown C.T."/>
            <person name="Hug L.A."/>
            <person name="Sharon I."/>
            <person name="Castelle C.J."/>
            <person name="Probst A.J."/>
            <person name="Thomas B.C."/>
            <person name="Singh A."/>
            <person name="Wilkins M.J."/>
            <person name="Karaoz U."/>
            <person name="Brodie E.L."/>
            <person name="Williams K.H."/>
            <person name="Hubbard S.S."/>
            <person name="Banfield J.F."/>
        </authorList>
    </citation>
    <scope>NUCLEOTIDE SEQUENCE [LARGE SCALE GENOMIC DNA]</scope>
</reference>
<dbReference type="PROSITE" id="PS50293">
    <property type="entry name" value="TPR_REGION"/>
    <property type="match status" value="1"/>
</dbReference>
<evidence type="ECO:0000313" key="3">
    <source>
        <dbReference type="Proteomes" id="UP000178393"/>
    </source>
</evidence>
<keyword evidence="1" id="KW-0802">TPR repeat</keyword>
<dbReference type="Pfam" id="PF00515">
    <property type="entry name" value="TPR_1"/>
    <property type="match status" value="1"/>
</dbReference>
<dbReference type="Proteomes" id="UP000178393">
    <property type="component" value="Unassembled WGS sequence"/>
</dbReference>
<proteinExistence type="predicted"/>
<gene>
    <name evidence="2" type="ORF">A2W45_02135</name>
</gene>
<dbReference type="Gene3D" id="1.25.40.10">
    <property type="entry name" value="Tetratricopeptide repeat domain"/>
    <property type="match status" value="1"/>
</dbReference>
<protein>
    <submittedName>
        <fullName evidence="2">Uncharacterized protein</fullName>
    </submittedName>
</protein>
<dbReference type="SMART" id="SM00028">
    <property type="entry name" value="TPR"/>
    <property type="match status" value="2"/>
</dbReference>
<sequence length="232" mass="25402">MSGKITDNPSASLQDIESLTRLAIMAAASLNWEEAAKINQKILKITDTSVETLNRLAKAYISLGETQKAQKFYKKALDLDPYNIIAKRNLEKITKANGNGKAQGTNGHVQKTQVNLSTLFLFEPGKTKIINLLNLAPPQILATVSCGDELSLNPKKHSVAVATSDGIYLGALPDDLAHKLISYIEGGNKYEAYVKCATTKMLTIFIKEVYKGARFTNQPSFSQSPGQYIYDS</sequence>